<dbReference type="Pfam" id="PF00528">
    <property type="entry name" value="BPD_transp_1"/>
    <property type="match status" value="1"/>
</dbReference>
<proteinExistence type="inferred from homology"/>
<evidence type="ECO:0000256" key="3">
    <source>
        <dbReference type="ARBA" id="ARBA00022475"/>
    </source>
</evidence>
<dbReference type="GO" id="GO:0005886">
    <property type="term" value="C:plasma membrane"/>
    <property type="evidence" value="ECO:0007669"/>
    <property type="project" value="UniProtKB-SubCell"/>
</dbReference>
<feature type="transmembrane region" description="Helical" evidence="7">
    <location>
        <begin position="48"/>
        <end position="77"/>
    </location>
</feature>
<evidence type="ECO:0000313" key="10">
    <source>
        <dbReference type="Proteomes" id="UP000317371"/>
    </source>
</evidence>
<dbReference type="CDD" id="cd06261">
    <property type="entry name" value="TM_PBP2"/>
    <property type="match status" value="1"/>
</dbReference>
<sequence length="275" mass="30504">MLFLVIVTQIPFVLTLYYSLRGWNLLRPDSDVFVGLRNFSRILSNREFYTVLANTVVLTLSVVVITLVLGMILALLLNRPFPGRGLVRTLLISPFLIMPVVTAVLWKNILLDPVFGLSAYVVSLLGLPAIDLIAQYPMQTIILIVSWQWTPFVMLILLAGLQSMPESILEAASLDGAGGLTMFRYMILPHLQRFIEIALLLETIFILNVFGVIFVTTSGGPGIATTNLPYQIFLEAFSRWNVGRASAYGVFAVILANILVLIFLRVIGSQSEQEA</sequence>
<evidence type="ECO:0000256" key="7">
    <source>
        <dbReference type="RuleBase" id="RU363032"/>
    </source>
</evidence>
<feature type="transmembrane region" description="Helical" evidence="7">
    <location>
        <begin position="89"/>
        <end position="109"/>
    </location>
</feature>
<comment type="subcellular location">
    <subcellularLocation>
        <location evidence="1 7">Cell membrane</location>
        <topology evidence="1 7">Multi-pass membrane protein</topology>
    </subcellularLocation>
</comment>
<protein>
    <submittedName>
        <fullName evidence="9">Sugar ABC transporter permease</fullName>
    </submittedName>
</protein>
<gene>
    <name evidence="9" type="ORF">FKZ61_09900</name>
</gene>
<comment type="similarity">
    <text evidence="7">Belongs to the binding-protein-dependent transport system permease family.</text>
</comment>
<name>A0A540VH10_9CHLR</name>
<dbReference type="OrthoDB" id="9783714at2"/>
<dbReference type="InterPro" id="IPR035906">
    <property type="entry name" value="MetI-like_sf"/>
</dbReference>
<evidence type="ECO:0000256" key="6">
    <source>
        <dbReference type="ARBA" id="ARBA00023136"/>
    </source>
</evidence>
<dbReference type="PROSITE" id="PS50928">
    <property type="entry name" value="ABC_TM1"/>
    <property type="match status" value="1"/>
</dbReference>
<keyword evidence="4 7" id="KW-0812">Transmembrane</keyword>
<keyword evidence="10" id="KW-1185">Reference proteome</keyword>
<reference evidence="9 10" key="1">
    <citation type="submission" date="2019-06" db="EMBL/GenBank/DDBJ databases">
        <title>Genome sequence of Litorilinea aerophila BAA-2444.</title>
        <authorList>
            <person name="Maclea K.S."/>
            <person name="Maurais E.G."/>
            <person name="Iannazzi L.C."/>
        </authorList>
    </citation>
    <scope>NUCLEOTIDE SEQUENCE [LARGE SCALE GENOMIC DNA]</scope>
    <source>
        <strain evidence="9 10">ATCC BAA-2444</strain>
    </source>
</reference>
<comment type="caution">
    <text evidence="9">The sequence shown here is derived from an EMBL/GenBank/DDBJ whole genome shotgun (WGS) entry which is preliminary data.</text>
</comment>
<dbReference type="Gene3D" id="1.10.3720.10">
    <property type="entry name" value="MetI-like"/>
    <property type="match status" value="1"/>
</dbReference>
<dbReference type="InterPro" id="IPR000515">
    <property type="entry name" value="MetI-like"/>
</dbReference>
<evidence type="ECO:0000259" key="8">
    <source>
        <dbReference type="PROSITE" id="PS50928"/>
    </source>
</evidence>
<dbReference type="AlphaFoldDB" id="A0A540VH10"/>
<keyword evidence="3" id="KW-1003">Cell membrane</keyword>
<keyword evidence="2 7" id="KW-0813">Transport</keyword>
<feature type="transmembrane region" description="Helical" evidence="7">
    <location>
        <begin position="199"/>
        <end position="225"/>
    </location>
</feature>
<dbReference type="PANTHER" id="PTHR43005:SF2">
    <property type="entry name" value="INTEGRAL MEMBRANE SUGAR TRANSPORT PROTEIN"/>
    <property type="match status" value="1"/>
</dbReference>
<evidence type="ECO:0000256" key="2">
    <source>
        <dbReference type="ARBA" id="ARBA00022448"/>
    </source>
</evidence>
<evidence type="ECO:0000256" key="5">
    <source>
        <dbReference type="ARBA" id="ARBA00022989"/>
    </source>
</evidence>
<feature type="transmembrane region" description="Helical" evidence="7">
    <location>
        <begin position="245"/>
        <end position="267"/>
    </location>
</feature>
<dbReference type="SUPFAM" id="SSF161098">
    <property type="entry name" value="MetI-like"/>
    <property type="match status" value="1"/>
</dbReference>
<evidence type="ECO:0000256" key="1">
    <source>
        <dbReference type="ARBA" id="ARBA00004651"/>
    </source>
</evidence>
<evidence type="ECO:0000313" key="9">
    <source>
        <dbReference type="EMBL" id="TQE96060.1"/>
    </source>
</evidence>
<dbReference type="InParanoid" id="A0A540VH10"/>
<feature type="transmembrane region" description="Helical" evidence="7">
    <location>
        <begin position="141"/>
        <end position="161"/>
    </location>
</feature>
<keyword evidence="5 7" id="KW-1133">Transmembrane helix</keyword>
<dbReference type="GO" id="GO:0055085">
    <property type="term" value="P:transmembrane transport"/>
    <property type="evidence" value="ECO:0007669"/>
    <property type="project" value="InterPro"/>
</dbReference>
<dbReference type="EMBL" id="VIGC01000010">
    <property type="protein sequence ID" value="TQE96060.1"/>
    <property type="molecule type" value="Genomic_DNA"/>
</dbReference>
<keyword evidence="6 7" id="KW-0472">Membrane</keyword>
<evidence type="ECO:0000256" key="4">
    <source>
        <dbReference type="ARBA" id="ARBA00022692"/>
    </source>
</evidence>
<organism evidence="9 10">
    <name type="scientific">Litorilinea aerophila</name>
    <dbReference type="NCBI Taxonomy" id="1204385"/>
    <lineage>
        <taxon>Bacteria</taxon>
        <taxon>Bacillati</taxon>
        <taxon>Chloroflexota</taxon>
        <taxon>Caldilineae</taxon>
        <taxon>Caldilineales</taxon>
        <taxon>Caldilineaceae</taxon>
        <taxon>Litorilinea</taxon>
    </lineage>
</organism>
<accession>A0A540VH10</accession>
<feature type="domain" description="ABC transmembrane type-1" evidence="8">
    <location>
        <begin position="52"/>
        <end position="263"/>
    </location>
</feature>
<dbReference type="PANTHER" id="PTHR43005">
    <property type="entry name" value="BLR7065 PROTEIN"/>
    <property type="match status" value="1"/>
</dbReference>
<dbReference type="Proteomes" id="UP000317371">
    <property type="component" value="Unassembled WGS sequence"/>
</dbReference>